<evidence type="ECO:0000256" key="1">
    <source>
        <dbReference type="ARBA" id="ARBA00011043"/>
    </source>
</evidence>
<protein>
    <recommendedName>
        <fullName evidence="8">tRNA modification GTPase MnmE</fullName>
        <ecNumber evidence="8">3.6.-.-</ecNumber>
    </recommendedName>
</protein>
<dbReference type="CDD" id="cd04164">
    <property type="entry name" value="trmE"/>
    <property type="match status" value="1"/>
</dbReference>
<feature type="binding site" evidence="8">
    <location>
        <position position="230"/>
    </location>
    <ligand>
        <name>Mg(2+)</name>
        <dbReference type="ChEBI" id="CHEBI:18420"/>
    </ligand>
</feature>
<keyword evidence="8" id="KW-0963">Cytoplasm</keyword>
<keyword evidence="4 8" id="KW-0378">Hydrolase</keyword>
<evidence type="ECO:0000256" key="5">
    <source>
        <dbReference type="ARBA" id="ARBA00022842"/>
    </source>
</evidence>
<keyword evidence="7 8" id="KW-0342">GTP-binding</keyword>
<feature type="binding site" evidence="8">
    <location>
        <begin position="245"/>
        <end position="251"/>
    </location>
    <ligand>
        <name>GTP</name>
        <dbReference type="ChEBI" id="CHEBI:37565"/>
    </ligand>
</feature>
<evidence type="ECO:0000256" key="2">
    <source>
        <dbReference type="ARBA" id="ARBA00022694"/>
    </source>
</evidence>
<feature type="binding site" evidence="8">
    <location>
        <position position="79"/>
    </location>
    <ligand>
        <name>(6S)-5-formyl-5,6,7,8-tetrahydrofolate</name>
        <dbReference type="ChEBI" id="CHEBI:57457"/>
    </ligand>
</feature>
<dbReference type="PANTHER" id="PTHR42714:SF2">
    <property type="entry name" value="TRNA MODIFICATION GTPASE GTPBP3, MITOCHONDRIAL"/>
    <property type="match status" value="1"/>
</dbReference>
<dbReference type="NCBIfam" id="TIGR00450">
    <property type="entry name" value="mnmE_trmE_thdF"/>
    <property type="match status" value="1"/>
</dbReference>
<gene>
    <name evidence="8" type="primary">mnmE</name>
    <name evidence="8" type="synonym">trmE</name>
    <name evidence="11" type="ORF">AU467_34370</name>
</gene>
<dbReference type="GO" id="GO:0005525">
    <property type="term" value="F:GTP binding"/>
    <property type="evidence" value="ECO:0007669"/>
    <property type="project" value="UniProtKB-UniRule"/>
</dbReference>
<dbReference type="PRINTS" id="PR00449">
    <property type="entry name" value="RASTRNSFRMNG"/>
</dbReference>
<dbReference type="HAMAP" id="MF_00379">
    <property type="entry name" value="GTPase_MnmE"/>
    <property type="match status" value="1"/>
</dbReference>
<evidence type="ECO:0000313" key="11">
    <source>
        <dbReference type="EMBL" id="KUM23121.1"/>
    </source>
</evidence>
<dbReference type="EMBL" id="LPWA01000185">
    <property type="protein sequence ID" value="KUM23121.1"/>
    <property type="molecule type" value="Genomic_DNA"/>
</dbReference>
<dbReference type="NCBIfam" id="TIGR00231">
    <property type="entry name" value="small_GTP"/>
    <property type="match status" value="1"/>
</dbReference>
<dbReference type="Pfam" id="PF10396">
    <property type="entry name" value="TrmE_N"/>
    <property type="match status" value="1"/>
</dbReference>
<name>A0A117N1A1_RHILI</name>
<dbReference type="InterPro" id="IPR005225">
    <property type="entry name" value="Small_GTP-bd"/>
</dbReference>
<dbReference type="OrthoDB" id="9805918at2"/>
<dbReference type="GO" id="GO:0030488">
    <property type="term" value="P:tRNA methylation"/>
    <property type="evidence" value="ECO:0007669"/>
    <property type="project" value="TreeGrafter"/>
</dbReference>
<feature type="binding site" evidence="8">
    <location>
        <begin position="226"/>
        <end position="231"/>
    </location>
    <ligand>
        <name>GTP</name>
        <dbReference type="ChEBI" id="CHEBI:37565"/>
    </ligand>
</feature>
<evidence type="ECO:0000256" key="8">
    <source>
        <dbReference type="HAMAP-Rule" id="MF_00379"/>
    </source>
</evidence>
<evidence type="ECO:0000256" key="9">
    <source>
        <dbReference type="RuleBase" id="RU003313"/>
    </source>
</evidence>
<dbReference type="EC" id="3.6.-.-" evidence="8"/>
<dbReference type="GO" id="GO:0003924">
    <property type="term" value="F:GTPase activity"/>
    <property type="evidence" value="ECO:0007669"/>
    <property type="project" value="UniProtKB-UniRule"/>
</dbReference>
<dbReference type="InterPro" id="IPR031168">
    <property type="entry name" value="G_TrmE"/>
</dbReference>
<dbReference type="Gene3D" id="3.40.50.300">
    <property type="entry name" value="P-loop containing nucleotide triphosphate hydrolases"/>
    <property type="match status" value="1"/>
</dbReference>
<dbReference type="InterPro" id="IPR004520">
    <property type="entry name" value="GTPase_MnmE"/>
</dbReference>
<dbReference type="SUPFAM" id="SSF116878">
    <property type="entry name" value="TrmE connector domain"/>
    <property type="match status" value="1"/>
</dbReference>
<dbReference type="Proteomes" id="UP000053176">
    <property type="component" value="Unassembled WGS sequence"/>
</dbReference>
<dbReference type="NCBIfam" id="NF003661">
    <property type="entry name" value="PRK05291.1-3"/>
    <property type="match status" value="1"/>
</dbReference>
<feature type="binding site" evidence="8">
    <location>
        <position position="251"/>
    </location>
    <ligand>
        <name>Mg(2+)</name>
        <dbReference type="ChEBI" id="CHEBI:18420"/>
    </ligand>
</feature>
<feature type="binding site" evidence="8">
    <location>
        <position position="119"/>
    </location>
    <ligand>
        <name>(6S)-5-formyl-5,6,7,8-tetrahydrofolate</name>
        <dbReference type="ChEBI" id="CHEBI:57457"/>
    </ligand>
</feature>
<proteinExistence type="inferred from homology"/>
<sequence>MVSKDSIVALSSGRLPAGIAVIRISGPQTRFVVETIAGTVKDRFTTLRKLKTADGTVIDHGLVLFFPGPGSFTGEDVAEFHVHGSRAVAAKMLETITGFDGVRHAEPGEFTRRAFLNGKLDLTETEALADLINAETEAQRRFALRNAEGAQSELYSSWRRRLIHARAMIEAEIDFADEEDVPGSVSEMVWSDVAAMISEIGRHVEGFKAAEIIRDGFEVVILGAPNAGKSSLFNALARREAAIVTDEPGTTRDLLEVVLDLKGMRVRIVDTAGLREATGKVETIGIERARAKAGGADLVLLLEDMIDPQSVGEVPTGVPLLKIGTKADLQSEHRGAYDMVISSKDGSGLSWLLEEIARRAAAAIGDAGDVLPSRLRHVELLKEARGFLAAAASGQSQELRAEELRLAADRLGRIVGAVDVEDMLDVIFSQFCIGK</sequence>
<keyword evidence="2 8" id="KW-0819">tRNA processing</keyword>
<feature type="binding site" evidence="8">
    <location>
        <position position="435"/>
    </location>
    <ligand>
        <name>(6S)-5-formyl-5,6,7,8-tetrahydrofolate</name>
        <dbReference type="ChEBI" id="CHEBI:57457"/>
    </ligand>
</feature>
<dbReference type="PROSITE" id="PS51709">
    <property type="entry name" value="G_TRME"/>
    <property type="match status" value="1"/>
</dbReference>
<comment type="subunit">
    <text evidence="8">Homodimer. Heterotetramer of two MnmE and two MnmG subunits.</text>
</comment>
<dbReference type="FunFam" id="3.30.1360.120:FF:000007">
    <property type="entry name" value="tRNA modification GTPase GTPBP3, mitochondrial"/>
    <property type="match status" value="1"/>
</dbReference>
<feature type="domain" description="TrmE-type G" evidence="10">
    <location>
        <begin position="216"/>
        <end position="361"/>
    </location>
</feature>
<dbReference type="Pfam" id="PF12631">
    <property type="entry name" value="MnmE_helical"/>
    <property type="match status" value="1"/>
</dbReference>
<dbReference type="Gene3D" id="1.20.120.430">
    <property type="entry name" value="tRNA modification GTPase MnmE domain 2"/>
    <property type="match status" value="1"/>
</dbReference>
<keyword evidence="6 8" id="KW-0630">Potassium</keyword>
<comment type="subcellular location">
    <subcellularLocation>
        <location evidence="8">Cytoplasm</location>
    </subcellularLocation>
</comment>
<evidence type="ECO:0000256" key="7">
    <source>
        <dbReference type="ARBA" id="ARBA00023134"/>
    </source>
</evidence>
<accession>A0A117N1A1</accession>
<evidence type="ECO:0000259" key="10">
    <source>
        <dbReference type="PROSITE" id="PS51709"/>
    </source>
</evidence>
<dbReference type="GO" id="GO:0005737">
    <property type="term" value="C:cytoplasm"/>
    <property type="evidence" value="ECO:0007669"/>
    <property type="project" value="UniProtKB-SubCell"/>
</dbReference>
<dbReference type="GO" id="GO:0002098">
    <property type="term" value="P:tRNA wobble uridine modification"/>
    <property type="evidence" value="ECO:0007669"/>
    <property type="project" value="TreeGrafter"/>
</dbReference>
<comment type="function">
    <text evidence="8">Exhibits a very high intrinsic GTPase hydrolysis rate. Involved in the addition of a carboxymethylaminomethyl (cmnm) group at the wobble position (U34) of certain tRNAs, forming tRNA-cmnm(5)s(2)U34.</text>
</comment>
<keyword evidence="3 8" id="KW-0547">Nucleotide-binding</keyword>
<comment type="similarity">
    <text evidence="1 8 9">Belongs to the TRAFAC class TrmE-Era-EngA-EngB-Septin-like GTPase superfamily. TrmE GTPase family.</text>
</comment>
<reference evidence="11 12" key="1">
    <citation type="submission" date="2015-12" db="EMBL/GenBank/DDBJ databases">
        <title>Draft genome sequence of Mesorhizobium sp. UFLA 01-765, a multitolerant efficient symbiont and plant-growth promoting strain isolated from Zn-mining soil using Leucaena leucocephala as a trap plant.</title>
        <authorList>
            <person name="Rangel W.M."/>
            <person name="Thijs S."/>
            <person name="Longatti S.M."/>
            <person name="Moreira F.M."/>
            <person name="Weyens N."/>
            <person name="Vangronsveld J."/>
            <person name="Van Hamme J.D."/>
            <person name="Bottos E.M."/>
            <person name="Rineau F."/>
        </authorList>
    </citation>
    <scope>NUCLEOTIDE SEQUENCE [LARGE SCALE GENOMIC DNA]</scope>
    <source>
        <strain evidence="11 12">UFLA 01-765</strain>
    </source>
</reference>
<dbReference type="Pfam" id="PF01926">
    <property type="entry name" value="MMR_HSR1"/>
    <property type="match status" value="1"/>
</dbReference>
<dbReference type="AlphaFoldDB" id="A0A117N1A1"/>
<dbReference type="InterPro" id="IPR027266">
    <property type="entry name" value="TrmE/GcvT-like"/>
</dbReference>
<evidence type="ECO:0000256" key="4">
    <source>
        <dbReference type="ARBA" id="ARBA00022801"/>
    </source>
</evidence>
<comment type="caution">
    <text evidence="11">The sequence shown here is derived from an EMBL/GenBank/DDBJ whole genome shotgun (WGS) entry which is preliminary data.</text>
</comment>
<dbReference type="InterPro" id="IPR006073">
    <property type="entry name" value="GTP-bd"/>
</dbReference>
<dbReference type="InterPro" id="IPR027417">
    <property type="entry name" value="P-loop_NTPase"/>
</dbReference>
<dbReference type="InterPro" id="IPR018948">
    <property type="entry name" value="GTP-bd_TrmE_N"/>
</dbReference>
<comment type="cofactor">
    <cofactor evidence="8">
        <name>K(+)</name>
        <dbReference type="ChEBI" id="CHEBI:29103"/>
    </cofactor>
    <text evidence="8">Binds 1 potassium ion per subunit.</text>
</comment>
<organism evidence="11 12">
    <name type="scientific">Rhizobium loti</name>
    <name type="common">Mesorhizobium loti</name>
    <dbReference type="NCBI Taxonomy" id="381"/>
    <lineage>
        <taxon>Bacteria</taxon>
        <taxon>Pseudomonadati</taxon>
        <taxon>Pseudomonadota</taxon>
        <taxon>Alphaproteobacteria</taxon>
        <taxon>Hyphomicrobiales</taxon>
        <taxon>Phyllobacteriaceae</taxon>
        <taxon>Mesorhizobium</taxon>
    </lineage>
</organism>
<dbReference type="InterPro" id="IPR027368">
    <property type="entry name" value="MnmE_dom2"/>
</dbReference>
<dbReference type="Gene3D" id="3.30.1360.120">
    <property type="entry name" value="Probable tRNA modification gtpase trme, domain 1"/>
    <property type="match status" value="1"/>
</dbReference>
<dbReference type="InterPro" id="IPR025867">
    <property type="entry name" value="MnmE_helical"/>
</dbReference>
<keyword evidence="8" id="KW-0479">Metal-binding</keyword>
<keyword evidence="5 8" id="KW-0460">Magnesium</keyword>
<comment type="caution">
    <text evidence="8">Lacks conserved residue(s) required for the propagation of feature annotation.</text>
</comment>
<dbReference type="GO" id="GO:0046872">
    <property type="term" value="F:metal ion binding"/>
    <property type="evidence" value="ECO:0007669"/>
    <property type="project" value="UniProtKB-KW"/>
</dbReference>
<evidence type="ECO:0000313" key="12">
    <source>
        <dbReference type="Proteomes" id="UP000053176"/>
    </source>
</evidence>
<dbReference type="SUPFAM" id="SSF52540">
    <property type="entry name" value="P-loop containing nucleoside triphosphate hydrolases"/>
    <property type="match status" value="1"/>
</dbReference>
<dbReference type="PANTHER" id="PTHR42714">
    <property type="entry name" value="TRNA MODIFICATION GTPASE GTPBP3"/>
    <property type="match status" value="1"/>
</dbReference>
<feature type="binding site" evidence="8">
    <location>
        <position position="23"/>
    </location>
    <ligand>
        <name>(6S)-5-formyl-5,6,7,8-tetrahydrofolate</name>
        <dbReference type="ChEBI" id="CHEBI:57457"/>
    </ligand>
</feature>
<dbReference type="CDD" id="cd14858">
    <property type="entry name" value="TrmE_N"/>
    <property type="match status" value="1"/>
</dbReference>
<feature type="binding site" evidence="8">
    <location>
        <begin position="270"/>
        <end position="273"/>
    </location>
    <ligand>
        <name>GTP</name>
        <dbReference type="ChEBI" id="CHEBI:37565"/>
    </ligand>
</feature>
<evidence type="ECO:0000256" key="6">
    <source>
        <dbReference type="ARBA" id="ARBA00022958"/>
    </source>
</evidence>
<evidence type="ECO:0000256" key="3">
    <source>
        <dbReference type="ARBA" id="ARBA00022741"/>
    </source>
</evidence>